<dbReference type="GO" id="GO:0008206">
    <property type="term" value="P:bile acid metabolic process"/>
    <property type="evidence" value="ECO:0007669"/>
    <property type="project" value="UniProtKB-ARBA"/>
</dbReference>
<dbReference type="PRINTS" id="PR00080">
    <property type="entry name" value="SDRFAMILY"/>
</dbReference>
<keyword evidence="5" id="KW-1185">Reference proteome</keyword>
<comment type="caution">
    <text evidence="4">The sequence shown here is derived from an EMBL/GenBank/DDBJ whole genome shotgun (WGS) entry which is preliminary data.</text>
</comment>
<dbReference type="Gene3D" id="3.40.50.720">
    <property type="entry name" value="NAD(P)-binding Rossmann-like Domain"/>
    <property type="match status" value="1"/>
</dbReference>
<dbReference type="GO" id="GO:0006633">
    <property type="term" value="P:fatty acid biosynthetic process"/>
    <property type="evidence" value="ECO:0007669"/>
    <property type="project" value="TreeGrafter"/>
</dbReference>
<evidence type="ECO:0000256" key="1">
    <source>
        <dbReference type="ARBA" id="ARBA00006484"/>
    </source>
</evidence>
<dbReference type="InterPro" id="IPR036291">
    <property type="entry name" value="NAD(P)-bd_dom_sf"/>
</dbReference>
<dbReference type="SUPFAM" id="SSF51735">
    <property type="entry name" value="NAD(P)-binding Rossmann-fold domains"/>
    <property type="match status" value="1"/>
</dbReference>
<feature type="domain" description="Ketoreductase" evidence="3">
    <location>
        <begin position="16"/>
        <end position="196"/>
    </location>
</feature>
<organism evidence="4 5">
    <name type="scientific">Sinanaerobacter chloroacetimidivorans</name>
    <dbReference type="NCBI Taxonomy" id="2818044"/>
    <lineage>
        <taxon>Bacteria</taxon>
        <taxon>Bacillati</taxon>
        <taxon>Bacillota</taxon>
        <taxon>Clostridia</taxon>
        <taxon>Peptostreptococcales</taxon>
        <taxon>Anaerovoracaceae</taxon>
        <taxon>Sinanaerobacter</taxon>
    </lineage>
</organism>
<protein>
    <submittedName>
        <fullName evidence="4">SDR family oxidoreductase</fullName>
    </submittedName>
</protein>
<dbReference type="EMBL" id="JAGSND010000003">
    <property type="protein sequence ID" value="MBR0597451.1"/>
    <property type="molecule type" value="Genomic_DNA"/>
</dbReference>
<dbReference type="GO" id="GO:0016616">
    <property type="term" value="F:oxidoreductase activity, acting on the CH-OH group of donors, NAD or NADP as acceptor"/>
    <property type="evidence" value="ECO:0007669"/>
    <property type="project" value="TreeGrafter"/>
</dbReference>
<evidence type="ECO:0000313" key="4">
    <source>
        <dbReference type="EMBL" id="MBR0597451.1"/>
    </source>
</evidence>
<evidence type="ECO:0000259" key="3">
    <source>
        <dbReference type="SMART" id="SM00822"/>
    </source>
</evidence>
<gene>
    <name evidence="4" type="ORF">KCX82_06185</name>
</gene>
<keyword evidence="2" id="KW-0560">Oxidoreductase</keyword>
<dbReference type="Proteomes" id="UP000675664">
    <property type="component" value="Unassembled WGS sequence"/>
</dbReference>
<evidence type="ECO:0000313" key="5">
    <source>
        <dbReference type="Proteomes" id="UP000675664"/>
    </source>
</evidence>
<dbReference type="InterPro" id="IPR057326">
    <property type="entry name" value="KR_dom"/>
</dbReference>
<dbReference type="PANTHER" id="PTHR42760:SF133">
    <property type="entry name" value="3-OXOACYL-[ACYL-CARRIER-PROTEIN] REDUCTASE"/>
    <property type="match status" value="1"/>
</dbReference>
<dbReference type="PANTHER" id="PTHR42760">
    <property type="entry name" value="SHORT-CHAIN DEHYDROGENASES/REDUCTASES FAMILY MEMBER"/>
    <property type="match status" value="1"/>
</dbReference>
<dbReference type="InterPro" id="IPR002347">
    <property type="entry name" value="SDR_fam"/>
</dbReference>
<reference evidence="4" key="2">
    <citation type="submission" date="2021-04" db="EMBL/GenBank/DDBJ databases">
        <authorList>
            <person name="Liu J."/>
        </authorList>
    </citation>
    <scope>NUCLEOTIDE SEQUENCE</scope>
    <source>
        <strain evidence="4">BAD-6</strain>
    </source>
</reference>
<dbReference type="Pfam" id="PF13561">
    <property type="entry name" value="adh_short_C2"/>
    <property type="match status" value="1"/>
</dbReference>
<reference evidence="4" key="1">
    <citation type="submission" date="2021-04" db="EMBL/GenBank/DDBJ databases">
        <title>Sinoanaerobacter chloroacetimidivorans sp. nov., an obligate anaerobic bacterium isolated from anaerobic sludge.</title>
        <authorList>
            <person name="Bao Y."/>
        </authorList>
    </citation>
    <scope>NUCLEOTIDE SEQUENCE</scope>
    <source>
        <strain evidence="4">BAD-6</strain>
    </source>
</reference>
<name>A0A8J7W1K4_9FIRM</name>
<sequence length="261" mass="28443">METYGMCSEIFCIAGKKALVTGGTKGLGKAIVTGLLENGCDVFVTSRNVAGADELQDFAEKMGRKLVLYSCDVTKSESVKEMVNAAKEQLGRIDILINSAGNIKIKPLKEMDDDSWNNVIDTNLTATFTVIREVSKVMEEQRYGKIINMSSMKSVLGTVKGFSAYCASKGAINMLTKQVACELAKFNINCNAIAPTYIKTDLNAEQLEDEEFRKSLEVRIPLGRIGTMNDLVNLALFLVSDASCFITGQVILLDGGIYAMQ</sequence>
<dbReference type="NCBIfam" id="NF005559">
    <property type="entry name" value="PRK07231.1"/>
    <property type="match status" value="1"/>
</dbReference>
<dbReference type="GO" id="GO:0048038">
    <property type="term" value="F:quinone binding"/>
    <property type="evidence" value="ECO:0007669"/>
    <property type="project" value="TreeGrafter"/>
</dbReference>
<dbReference type="SMART" id="SM00822">
    <property type="entry name" value="PKS_KR"/>
    <property type="match status" value="1"/>
</dbReference>
<accession>A0A8J7W1K4</accession>
<dbReference type="RefSeq" id="WP_227017582.1">
    <property type="nucleotide sequence ID" value="NZ_JAGSND010000003.1"/>
</dbReference>
<dbReference type="FunFam" id="3.40.50.720:FF:000084">
    <property type="entry name" value="Short-chain dehydrogenase reductase"/>
    <property type="match status" value="1"/>
</dbReference>
<comment type="similarity">
    <text evidence="1">Belongs to the short-chain dehydrogenases/reductases (SDR) family.</text>
</comment>
<evidence type="ECO:0000256" key="2">
    <source>
        <dbReference type="ARBA" id="ARBA00023002"/>
    </source>
</evidence>
<dbReference type="PRINTS" id="PR00081">
    <property type="entry name" value="GDHRDH"/>
</dbReference>
<proteinExistence type="inferred from homology"/>
<dbReference type="AlphaFoldDB" id="A0A8J7W1K4"/>